<gene>
    <name evidence="1" type="ORF">ER308_08485</name>
</gene>
<dbReference type="InterPro" id="IPR009351">
    <property type="entry name" value="AlkZ-like"/>
</dbReference>
<protein>
    <submittedName>
        <fullName evidence="1">Winged helix-turn-helix domain-containing protein</fullName>
    </submittedName>
</protein>
<evidence type="ECO:0000313" key="2">
    <source>
        <dbReference type="Proteomes" id="UP000291469"/>
    </source>
</evidence>
<dbReference type="OrthoDB" id="9787207at2"/>
<organism evidence="1 2">
    <name type="scientific">Egibacter rhizosphaerae</name>
    <dbReference type="NCBI Taxonomy" id="1670831"/>
    <lineage>
        <taxon>Bacteria</taxon>
        <taxon>Bacillati</taxon>
        <taxon>Actinomycetota</taxon>
        <taxon>Nitriliruptoria</taxon>
        <taxon>Egibacterales</taxon>
        <taxon>Egibacteraceae</taxon>
        <taxon>Egibacter</taxon>
    </lineage>
</organism>
<evidence type="ECO:0000313" key="1">
    <source>
        <dbReference type="EMBL" id="QBI21971.1"/>
    </source>
</evidence>
<keyword evidence="2" id="KW-1185">Reference proteome</keyword>
<dbReference type="Gene3D" id="1.10.10.10">
    <property type="entry name" value="Winged helix-like DNA-binding domain superfamily/Winged helix DNA-binding domain"/>
    <property type="match status" value="1"/>
</dbReference>
<dbReference type="EMBL" id="CP036402">
    <property type="protein sequence ID" value="QBI21971.1"/>
    <property type="molecule type" value="Genomic_DNA"/>
</dbReference>
<accession>A0A411YLC8</accession>
<dbReference type="PANTHER" id="PTHR30528:SF0">
    <property type="entry name" value="CYTOPLASMIC PROTEIN"/>
    <property type="match status" value="1"/>
</dbReference>
<proteinExistence type="predicted"/>
<name>A0A411YLC8_9ACTN</name>
<dbReference type="Pfam" id="PF06224">
    <property type="entry name" value="AlkZ-like"/>
    <property type="match status" value="1"/>
</dbReference>
<dbReference type="Proteomes" id="UP000291469">
    <property type="component" value="Chromosome"/>
</dbReference>
<dbReference type="PANTHER" id="PTHR30528">
    <property type="entry name" value="CYTOPLASMIC PROTEIN"/>
    <property type="match status" value="1"/>
</dbReference>
<dbReference type="KEGG" id="erz:ER308_08485"/>
<dbReference type="InterPro" id="IPR036388">
    <property type="entry name" value="WH-like_DNA-bd_sf"/>
</dbReference>
<reference evidence="1 2" key="1">
    <citation type="submission" date="2019-01" db="EMBL/GenBank/DDBJ databases">
        <title>Egibacter rhizosphaerae EGI 80759T.</title>
        <authorList>
            <person name="Chen D.-D."/>
            <person name="Tian Y."/>
            <person name="Jiao J.-Y."/>
            <person name="Zhang X.-T."/>
            <person name="Zhang Y.-G."/>
            <person name="Zhang Y."/>
            <person name="Xiao M."/>
            <person name="Shu W.-S."/>
            <person name="Li W.-J."/>
        </authorList>
    </citation>
    <scope>NUCLEOTIDE SEQUENCE [LARGE SCALE GENOMIC DNA]</scope>
    <source>
        <strain evidence="1 2">EGI 80759</strain>
    </source>
</reference>
<sequence length="388" mass="42807">MSRAQARGVALAAQGFADASPSGRVDARHLRRVLARTQVLQIDSVSAVARAHYFPAFSRLGPYPRGLVDDLAYRRRELFEYWVHEASLAPVDLHPLLRWRMRRFGYRPASRVLADAPAGWLDAVEQAIREGGPATAAEIEGHRAARGPWWDWSEVKAACEELFGRGRLAVRERRGFVRVYDLAGRVVPEGVLAAPTPSEPDAHAALVERAARAHGVATTGDLADYFRLRKGEARVAVDRLVEEGRLEPVAVEGLDGEAYLHAEARVPRRVEACTLLAPFDPVVWYRPRARWLFGFDYRIEIYTPAAKREYGYYVLPLLLGDQLVARADVRADRANGTLRVPGAFAEPAADPGSAADGLRDALGRLATWLGLERVEPGDRGDLVGRLGA</sequence>
<dbReference type="AlphaFoldDB" id="A0A411YLC8"/>